<dbReference type="PANTHER" id="PTHR34387">
    <property type="entry name" value="SLR1258 PROTEIN"/>
    <property type="match status" value="1"/>
</dbReference>
<dbReference type="Pfam" id="PF04402">
    <property type="entry name" value="SIMPL"/>
    <property type="match status" value="1"/>
</dbReference>
<dbReference type="Proteomes" id="UP001595721">
    <property type="component" value="Unassembled WGS sequence"/>
</dbReference>
<feature type="region of interest" description="Disordered" evidence="1">
    <location>
        <begin position="263"/>
        <end position="288"/>
    </location>
</feature>
<proteinExistence type="predicted"/>
<feature type="chain" id="PRO_5046279981" evidence="2">
    <location>
        <begin position="26"/>
        <end position="288"/>
    </location>
</feature>
<dbReference type="InterPro" id="IPR007497">
    <property type="entry name" value="SIMPL/DUF541"/>
</dbReference>
<evidence type="ECO:0000313" key="4">
    <source>
        <dbReference type="Proteomes" id="UP001595721"/>
    </source>
</evidence>
<dbReference type="Gene3D" id="3.30.110.170">
    <property type="entry name" value="Protein of unknown function (DUF541), domain 1"/>
    <property type="match status" value="1"/>
</dbReference>
<protein>
    <submittedName>
        <fullName evidence="3">SIMPL domain-containing protein</fullName>
    </submittedName>
</protein>
<dbReference type="PANTHER" id="PTHR34387:SF1">
    <property type="entry name" value="PERIPLASMIC IMMUNOGENIC PROTEIN"/>
    <property type="match status" value="1"/>
</dbReference>
<organism evidence="3 4">
    <name type="scientific">Paracoccus mangrovi</name>
    <dbReference type="NCBI Taxonomy" id="1715645"/>
    <lineage>
        <taxon>Bacteria</taxon>
        <taxon>Pseudomonadati</taxon>
        <taxon>Pseudomonadota</taxon>
        <taxon>Alphaproteobacteria</taxon>
        <taxon>Rhodobacterales</taxon>
        <taxon>Paracoccaceae</taxon>
        <taxon>Paracoccus</taxon>
    </lineage>
</organism>
<gene>
    <name evidence="3" type="ORF">ACFOMH_13130</name>
</gene>
<reference evidence="4" key="1">
    <citation type="journal article" date="2019" name="Int. J. Syst. Evol. Microbiol.">
        <title>The Global Catalogue of Microorganisms (GCM) 10K type strain sequencing project: providing services to taxonomists for standard genome sequencing and annotation.</title>
        <authorList>
            <consortium name="The Broad Institute Genomics Platform"/>
            <consortium name="The Broad Institute Genome Sequencing Center for Infectious Disease"/>
            <person name="Wu L."/>
            <person name="Ma J."/>
        </authorList>
    </citation>
    <scope>NUCLEOTIDE SEQUENCE [LARGE SCALE GENOMIC DNA]</scope>
    <source>
        <strain evidence="4">KCTC 42899</strain>
    </source>
</reference>
<evidence type="ECO:0000313" key="3">
    <source>
        <dbReference type="EMBL" id="MFC3529120.1"/>
    </source>
</evidence>
<name>A0ABV7R8M0_9RHOB</name>
<keyword evidence="2" id="KW-0732">Signal</keyword>
<sequence>MRQFRPLMTAATLIVLGAGPLAAQGAPGDMPPANSPAHPAMMMHGKHHGAMARLTVGGQGLSSAQPDLATISLGVSSRAATAAEAMTQNAEAQNKVIEALKAEGIEARDIQTSGLNLSPMLDYSKDGEAPRVTGYAAQNNVTVRVRDIAGLGAVLDKLVASGANEIGGINFTREDMTEAEDAARSAAVQDARRRAEIMAEAAGMRLGPLLRLSDTPVESQPVPMMRMMAAEAKGSAPTPVEAGELTVSANVTAIFALLSADDEMPQDGGAMDQDQGSADAEGDAPVAN</sequence>
<comment type="caution">
    <text evidence="3">The sequence shown here is derived from an EMBL/GenBank/DDBJ whole genome shotgun (WGS) entry which is preliminary data.</text>
</comment>
<dbReference type="EMBL" id="JBHRXJ010000009">
    <property type="protein sequence ID" value="MFC3529120.1"/>
    <property type="molecule type" value="Genomic_DNA"/>
</dbReference>
<accession>A0ABV7R8M0</accession>
<evidence type="ECO:0000256" key="1">
    <source>
        <dbReference type="SAM" id="MobiDB-lite"/>
    </source>
</evidence>
<dbReference type="RefSeq" id="WP_374423376.1">
    <property type="nucleotide sequence ID" value="NZ_JBHRXJ010000009.1"/>
</dbReference>
<dbReference type="InterPro" id="IPR052022">
    <property type="entry name" value="26kDa_periplasmic_antigen"/>
</dbReference>
<evidence type="ECO:0000256" key="2">
    <source>
        <dbReference type="SAM" id="SignalP"/>
    </source>
</evidence>
<dbReference type="Gene3D" id="3.30.70.2970">
    <property type="entry name" value="Protein of unknown function (DUF541), domain 2"/>
    <property type="match status" value="1"/>
</dbReference>
<feature type="signal peptide" evidence="2">
    <location>
        <begin position="1"/>
        <end position="25"/>
    </location>
</feature>
<keyword evidence="4" id="KW-1185">Reference proteome</keyword>